<accession>A0A9W6TRU3</accession>
<sequence length="112" mass="11363">MQQKQKQKLTFDGKLNDASGSNCVSFVPPLSSPATDNSSSDSSSDRIGACTNLRLPDDVCPVSVVFSVAVGRTGGRALRLFGLGGSFAGFGTAGVGFCCVCCSANCLSSATV</sequence>
<feature type="compositionally biased region" description="Low complexity" evidence="1">
    <location>
        <begin position="32"/>
        <end position="42"/>
    </location>
</feature>
<keyword evidence="3" id="KW-1185">Reference proteome</keyword>
<comment type="caution">
    <text evidence="2">The sequence shown here is derived from an EMBL/GenBank/DDBJ whole genome shotgun (WGS) entry which is preliminary data.</text>
</comment>
<dbReference type="AlphaFoldDB" id="A0A9W6TRU3"/>
<evidence type="ECO:0000313" key="2">
    <source>
        <dbReference type="EMBL" id="GMF18067.1"/>
    </source>
</evidence>
<dbReference type="EMBL" id="BSXW01000305">
    <property type="protein sequence ID" value="GMF18067.1"/>
    <property type="molecule type" value="Genomic_DNA"/>
</dbReference>
<feature type="region of interest" description="Disordered" evidence="1">
    <location>
        <begin position="1"/>
        <end position="45"/>
    </location>
</feature>
<proteinExistence type="predicted"/>
<organism evidence="2 3">
    <name type="scientific">Phytophthora lilii</name>
    <dbReference type="NCBI Taxonomy" id="2077276"/>
    <lineage>
        <taxon>Eukaryota</taxon>
        <taxon>Sar</taxon>
        <taxon>Stramenopiles</taxon>
        <taxon>Oomycota</taxon>
        <taxon>Peronosporomycetes</taxon>
        <taxon>Peronosporales</taxon>
        <taxon>Peronosporaceae</taxon>
        <taxon>Phytophthora</taxon>
    </lineage>
</organism>
<evidence type="ECO:0000256" key="1">
    <source>
        <dbReference type="SAM" id="MobiDB-lite"/>
    </source>
</evidence>
<gene>
    <name evidence="2" type="ORF">Plil01_000670400</name>
</gene>
<evidence type="ECO:0000313" key="3">
    <source>
        <dbReference type="Proteomes" id="UP001165083"/>
    </source>
</evidence>
<protein>
    <submittedName>
        <fullName evidence="2">Unnamed protein product</fullName>
    </submittedName>
</protein>
<name>A0A9W6TRU3_9STRA</name>
<dbReference type="Proteomes" id="UP001165083">
    <property type="component" value="Unassembled WGS sequence"/>
</dbReference>
<reference evidence="2" key="1">
    <citation type="submission" date="2023-04" db="EMBL/GenBank/DDBJ databases">
        <title>Phytophthora lilii NBRC 32176.</title>
        <authorList>
            <person name="Ichikawa N."/>
            <person name="Sato H."/>
            <person name="Tonouchi N."/>
        </authorList>
    </citation>
    <scope>NUCLEOTIDE SEQUENCE</scope>
    <source>
        <strain evidence="2">NBRC 32176</strain>
    </source>
</reference>